<accession>A0ACB1AP61</accession>
<evidence type="ECO:0000313" key="1">
    <source>
        <dbReference type="EMBL" id="CAK5091928.1"/>
    </source>
</evidence>
<protein>
    <submittedName>
        <fullName evidence="1">Uncharacterized protein</fullName>
    </submittedName>
</protein>
<comment type="caution">
    <text evidence="1">The sequence shown here is derived from an EMBL/GenBank/DDBJ whole genome shotgun (WGS) entry which is preliminary data.</text>
</comment>
<organism evidence="1 2">
    <name type="scientific">Meloidogyne enterolobii</name>
    <name type="common">Root-knot nematode worm</name>
    <name type="synonym">Meloidogyne mayaguensis</name>
    <dbReference type="NCBI Taxonomy" id="390850"/>
    <lineage>
        <taxon>Eukaryota</taxon>
        <taxon>Metazoa</taxon>
        <taxon>Ecdysozoa</taxon>
        <taxon>Nematoda</taxon>
        <taxon>Chromadorea</taxon>
        <taxon>Rhabditida</taxon>
        <taxon>Tylenchina</taxon>
        <taxon>Tylenchomorpha</taxon>
        <taxon>Tylenchoidea</taxon>
        <taxon>Meloidogynidae</taxon>
        <taxon>Meloidogyninae</taxon>
        <taxon>Meloidogyne</taxon>
    </lineage>
</organism>
<keyword evidence="2" id="KW-1185">Reference proteome</keyword>
<dbReference type="Proteomes" id="UP001497535">
    <property type="component" value="Unassembled WGS sequence"/>
</dbReference>
<gene>
    <name evidence="1" type="ORF">MENTE1834_LOCUS39794</name>
</gene>
<proteinExistence type="predicted"/>
<sequence length="103" mass="12112">MLEAFKSHLKQLTSCLCIRKCCSKSNNSLQPQPQLPINSILPFPPTQPTNTNKRLNNYKSPRALLTGQKLIIGREEEQRVYFNELRKSWNVPPYEMKKKYIKY</sequence>
<reference evidence="1" key="1">
    <citation type="submission" date="2023-11" db="EMBL/GenBank/DDBJ databases">
        <authorList>
            <person name="Poullet M."/>
        </authorList>
    </citation>
    <scope>NUCLEOTIDE SEQUENCE</scope>
    <source>
        <strain evidence="1">E1834</strain>
    </source>
</reference>
<evidence type="ECO:0000313" key="2">
    <source>
        <dbReference type="Proteomes" id="UP001497535"/>
    </source>
</evidence>
<name>A0ACB1AP61_MELEN</name>
<dbReference type="EMBL" id="CAVMJV010000091">
    <property type="protein sequence ID" value="CAK5091928.1"/>
    <property type="molecule type" value="Genomic_DNA"/>
</dbReference>